<feature type="transmembrane region" description="Helical" evidence="1">
    <location>
        <begin position="297"/>
        <end position="317"/>
    </location>
</feature>
<evidence type="ECO:0000256" key="1">
    <source>
        <dbReference type="SAM" id="Phobius"/>
    </source>
</evidence>
<feature type="transmembrane region" description="Helical" evidence="1">
    <location>
        <begin position="125"/>
        <end position="142"/>
    </location>
</feature>
<feature type="transmembrane region" description="Helical" evidence="1">
    <location>
        <begin position="97"/>
        <end position="119"/>
    </location>
</feature>
<keyword evidence="3" id="KW-1185">Reference proteome</keyword>
<comment type="caution">
    <text evidence="2">The sequence shown here is derived from an EMBL/GenBank/DDBJ whole genome shotgun (WGS) entry which is preliminary data.</text>
</comment>
<gene>
    <name evidence="2" type="ORF">FHW37_11832</name>
</gene>
<dbReference type="InterPro" id="IPR034804">
    <property type="entry name" value="SQR/QFR_C/D"/>
</dbReference>
<dbReference type="Proteomes" id="UP000320653">
    <property type="component" value="Unassembled WGS sequence"/>
</dbReference>
<name>A0A561Q0K6_9HYPH</name>
<keyword evidence="1" id="KW-0812">Transmembrane</keyword>
<proteinExistence type="predicted"/>
<feature type="transmembrane region" description="Helical" evidence="1">
    <location>
        <begin position="162"/>
        <end position="180"/>
    </location>
</feature>
<evidence type="ECO:0000313" key="2">
    <source>
        <dbReference type="EMBL" id="TWF43880.1"/>
    </source>
</evidence>
<feature type="transmembrane region" description="Helical" evidence="1">
    <location>
        <begin position="243"/>
        <end position="268"/>
    </location>
</feature>
<dbReference type="SUPFAM" id="SSF81343">
    <property type="entry name" value="Fumarate reductase respiratory complex transmembrane subunits"/>
    <property type="match status" value="1"/>
</dbReference>
<organism evidence="2 3">
    <name type="scientific">Neorhizobium alkalisoli</name>
    <dbReference type="NCBI Taxonomy" id="528178"/>
    <lineage>
        <taxon>Bacteria</taxon>
        <taxon>Pseudomonadati</taxon>
        <taxon>Pseudomonadota</taxon>
        <taxon>Alphaproteobacteria</taxon>
        <taxon>Hyphomicrobiales</taxon>
        <taxon>Rhizobiaceae</taxon>
        <taxon>Rhizobium/Agrobacterium group</taxon>
        <taxon>Neorhizobium</taxon>
    </lineage>
</organism>
<dbReference type="EMBL" id="VIWP01000018">
    <property type="protein sequence ID" value="TWF43880.1"/>
    <property type="molecule type" value="Genomic_DNA"/>
</dbReference>
<keyword evidence="1" id="KW-0472">Membrane</keyword>
<feature type="transmembrane region" description="Helical" evidence="1">
    <location>
        <begin position="21"/>
        <end position="45"/>
    </location>
</feature>
<reference evidence="2 3" key="1">
    <citation type="submission" date="2019-06" db="EMBL/GenBank/DDBJ databases">
        <title>Sorghum-associated microbial communities from plants grown in Nebraska, USA.</title>
        <authorList>
            <person name="Schachtman D."/>
        </authorList>
    </citation>
    <scope>NUCLEOTIDE SEQUENCE [LARGE SCALE GENOMIC DNA]</scope>
    <source>
        <strain evidence="2 3">1225</strain>
    </source>
</reference>
<feature type="transmembrane region" description="Helical" evidence="1">
    <location>
        <begin position="329"/>
        <end position="348"/>
    </location>
</feature>
<feature type="transmembrane region" description="Helical" evidence="1">
    <location>
        <begin position="57"/>
        <end position="77"/>
    </location>
</feature>
<dbReference type="AlphaFoldDB" id="A0A561Q0K6"/>
<protein>
    <submittedName>
        <fullName evidence="2">Uncharacterized protein</fullName>
    </submittedName>
</protein>
<feature type="transmembrane region" description="Helical" evidence="1">
    <location>
        <begin position="211"/>
        <end position="231"/>
    </location>
</feature>
<dbReference type="GO" id="GO:0016020">
    <property type="term" value="C:membrane"/>
    <property type="evidence" value="ECO:0007669"/>
    <property type="project" value="InterPro"/>
</dbReference>
<evidence type="ECO:0000313" key="3">
    <source>
        <dbReference type="Proteomes" id="UP000320653"/>
    </source>
</evidence>
<sequence length="353" mass="38144">MTYSERLPGTPAVPDTRNRPLLWAATPVIYTLVYPGFVDVFHYAVGEAGNRVSLGGGIVAAIMLGLMLSVPLIGFVFALRGLGVPASPAFETRARRIAYAVVAAPTMYCMVGVLQILVSSPVPDQVTWVVVWCLGILWLAAVPRDGGAAIKAPARPIPWLRVAHGVSAIVVLSYIAFHLGNHLFALVGPDAHAAVMEVGRKVYRSPIGEPILVAAMLFQTVSGSVLAWRWSSHKLDFYKTFQVASGVFLVIYILGHMNAVFVLARAYFGIPTGWDFATGSPNGLIHDWWSARLIPHYALAVFLVIGHLFSGLRVVMLAHGTETRMANRIWWVGASGGGLLSVVIMLAMCGFRI</sequence>
<keyword evidence="1" id="KW-1133">Transmembrane helix</keyword>
<accession>A0A561Q0K6</accession>
<dbReference type="RefSeq" id="WP_210249357.1">
    <property type="nucleotide sequence ID" value="NZ_VIWP01000018.1"/>
</dbReference>